<protein>
    <submittedName>
        <fullName evidence="15">TonB-dependent receptor</fullName>
    </submittedName>
</protein>
<feature type="domain" description="TonB-dependent receptor-like beta-barrel" evidence="13">
    <location>
        <begin position="408"/>
        <end position="865"/>
    </location>
</feature>
<dbReference type="PROSITE" id="PS51318">
    <property type="entry name" value="TAT"/>
    <property type="match status" value="1"/>
</dbReference>
<evidence type="ECO:0000259" key="14">
    <source>
        <dbReference type="Pfam" id="PF07715"/>
    </source>
</evidence>
<dbReference type="InterPro" id="IPR012910">
    <property type="entry name" value="Plug_dom"/>
</dbReference>
<organism evidence="15 16">
    <name type="scientific">Brevundimonas aurantiaca</name>
    <dbReference type="NCBI Taxonomy" id="74316"/>
    <lineage>
        <taxon>Bacteria</taxon>
        <taxon>Pseudomonadati</taxon>
        <taxon>Pseudomonadota</taxon>
        <taxon>Alphaproteobacteria</taxon>
        <taxon>Caulobacterales</taxon>
        <taxon>Caulobacteraceae</taxon>
        <taxon>Brevundimonas</taxon>
    </lineage>
</organism>
<dbReference type="InterPro" id="IPR000531">
    <property type="entry name" value="Beta-barrel_TonB"/>
</dbReference>
<dbReference type="PANTHER" id="PTHR40980">
    <property type="entry name" value="PLUG DOMAIN-CONTAINING PROTEIN"/>
    <property type="match status" value="1"/>
</dbReference>
<evidence type="ECO:0000256" key="12">
    <source>
        <dbReference type="SAM" id="SignalP"/>
    </source>
</evidence>
<feature type="domain" description="TonB-dependent receptor plug" evidence="14">
    <location>
        <begin position="60"/>
        <end position="170"/>
    </location>
</feature>
<dbReference type="InterPro" id="IPR006311">
    <property type="entry name" value="TAT_signal"/>
</dbReference>
<dbReference type="AlphaFoldDB" id="A0A7W9C7D9"/>
<evidence type="ECO:0000256" key="1">
    <source>
        <dbReference type="ARBA" id="ARBA00004571"/>
    </source>
</evidence>
<evidence type="ECO:0000256" key="4">
    <source>
        <dbReference type="ARBA" id="ARBA00022692"/>
    </source>
</evidence>
<keyword evidence="4 9" id="KW-0812">Transmembrane</keyword>
<dbReference type="GO" id="GO:0009279">
    <property type="term" value="C:cell outer membrane"/>
    <property type="evidence" value="ECO:0007669"/>
    <property type="project" value="UniProtKB-SubCell"/>
</dbReference>
<keyword evidence="6 11" id="KW-0798">TonB box</keyword>
<dbReference type="NCBIfam" id="TIGR01782">
    <property type="entry name" value="TonB-Xanth-Caul"/>
    <property type="match status" value="1"/>
</dbReference>
<evidence type="ECO:0000313" key="16">
    <source>
        <dbReference type="Proteomes" id="UP000527324"/>
    </source>
</evidence>
<keyword evidence="15" id="KW-0675">Receptor</keyword>
<evidence type="ECO:0000256" key="2">
    <source>
        <dbReference type="ARBA" id="ARBA00022448"/>
    </source>
</evidence>
<dbReference type="InterPro" id="IPR036942">
    <property type="entry name" value="Beta-barrel_TonB_sf"/>
</dbReference>
<keyword evidence="16" id="KW-1185">Reference proteome</keyword>
<keyword evidence="8 9" id="KW-0998">Cell outer membrane</keyword>
<feature type="short sequence motif" description="TonB C-terminal box" evidence="10">
    <location>
        <begin position="888"/>
        <end position="905"/>
    </location>
</feature>
<reference evidence="15 16" key="1">
    <citation type="submission" date="2020-08" db="EMBL/GenBank/DDBJ databases">
        <title>Genomic Encyclopedia of Type Strains, Phase IV (KMG-IV): sequencing the most valuable type-strain genomes for metagenomic binning, comparative biology and taxonomic classification.</title>
        <authorList>
            <person name="Goeker M."/>
        </authorList>
    </citation>
    <scope>NUCLEOTIDE SEQUENCE [LARGE SCALE GENOMIC DNA]</scope>
    <source>
        <strain evidence="15 16">DSM 4731</strain>
    </source>
</reference>
<dbReference type="Gene3D" id="2.40.170.20">
    <property type="entry name" value="TonB-dependent receptor, beta-barrel domain"/>
    <property type="match status" value="1"/>
</dbReference>
<dbReference type="Gene3D" id="2.170.130.10">
    <property type="entry name" value="TonB-dependent receptor, plug domain"/>
    <property type="match status" value="1"/>
</dbReference>
<sequence>MTISGSSTRRALLGVSCSLAALCAGGSAWAQSETATGPATLQEIVVTGARRAQTVLVEERQATGVVDAVAVGDVSLNPQTTIADLAKRLPGVSVSQDQGRNQSATGEAQYVAIRGFDTSFNAYTLDGLRLPQTAGGRSISLNLFSPFAIQTIGIEKTPDATLDADAIAGIVNLVTPTAFDFGDQMLRLRAVGQMAELAQDRGQDSLGGAVGVDMARRFADGRLGVYASAYYEQKDSAAESVAVQNDYKTSRANVGSARENENALSADGLQWNFFNSTVERYGATASLDYRTQPLDLFARVNYATYTNTNTMNQTGLRSERTSGQTNPNPGGANYNAAGDYTPYGINPANYFRVEDVEQELLSVQTGGKLRFGDFTASLEAAYADGRLDSPNTIEAAWRGVAYNGATGNTGASTEGLKLDLSDPRWPMPVLSAGATAYVASQDRPSQIYVQQGYGYLSEVKKTVKGDLTWAGSGVLASASVGGLYETADQDGRSLAPDDTRYRFRTSLQAGTVDGPSIGATPGRLITDFMDHGTVRPVKLVDRRFVENERDLYGSTVVVSQEKLNQGLSDSREDRTAAFAAATLKLAGGVLEITPGVRYEDNHFEARFFVKDADGARFATADRDYDHVDPSVIAAWRPSDALVVRAAARSSYSRPAGSQLAGPTTVSRDPVTNAVISISQPNPDLKPVEGWSYDLGLEWYAVGSNLQLAVYHKDLDNIVVPTALRTGTSKTSDGVILIKPFNGLGGSATGIEMGGRYVLPVDGWMDGLSLGGNLTYQQTEAEYRLSSTDIRKSDLPQAPELMYNLEAGYEHGPVRASLWYNYTGRRLDTVQDSQPDIYIQPSKELNLGVALTLAPGLEVGAAVRNLTDEPTRWSTVGAGERYVSPDRKGGYLETGRVFQVSVNATF</sequence>
<evidence type="ECO:0000256" key="9">
    <source>
        <dbReference type="PROSITE-ProRule" id="PRU01360"/>
    </source>
</evidence>
<evidence type="ECO:0000256" key="5">
    <source>
        <dbReference type="ARBA" id="ARBA00022729"/>
    </source>
</evidence>
<comment type="caution">
    <text evidence="15">The sequence shown here is derived from an EMBL/GenBank/DDBJ whole genome shotgun (WGS) entry which is preliminary data.</text>
</comment>
<comment type="similarity">
    <text evidence="9 11">Belongs to the TonB-dependent receptor family.</text>
</comment>
<dbReference type="Pfam" id="PF07715">
    <property type="entry name" value="Plug"/>
    <property type="match status" value="1"/>
</dbReference>
<evidence type="ECO:0000256" key="8">
    <source>
        <dbReference type="ARBA" id="ARBA00023237"/>
    </source>
</evidence>
<name>A0A7W9C7D9_9CAUL</name>
<dbReference type="Proteomes" id="UP000527324">
    <property type="component" value="Unassembled WGS sequence"/>
</dbReference>
<dbReference type="SUPFAM" id="SSF56935">
    <property type="entry name" value="Porins"/>
    <property type="match status" value="1"/>
</dbReference>
<dbReference type="InterPro" id="IPR037066">
    <property type="entry name" value="Plug_dom_sf"/>
</dbReference>
<evidence type="ECO:0000256" key="10">
    <source>
        <dbReference type="PROSITE-ProRule" id="PRU10144"/>
    </source>
</evidence>
<feature type="signal peptide" evidence="12">
    <location>
        <begin position="1"/>
        <end position="30"/>
    </location>
</feature>
<dbReference type="PROSITE" id="PS01156">
    <property type="entry name" value="TONB_DEPENDENT_REC_2"/>
    <property type="match status" value="1"/>
</dbReference>
<feature type="chain" id="PRO_5030544233" evidence="12">
    <location>
        <begin position="31"/>
        <end position="905"/>
    </location>
</feature>
<gene>
    <name evidence="15" type="ORF">GGQ93_001696</name>
</gene>
<dbReference type="PANTHER" id="PTHR40980:SF4">
    <property type="entry name" value="TONB-DEPENDENT RECEPTOR-LIKE BETA-BARREL DOMAIN-CONTAINING PROTEIN"/>
    <property type="match status" value="1"/>
</dbReference>
<keyword evidence="3 9" id="KW-1134">Transmembrane beta strand</keyword>
<evidence type="ECO:0000313" key="15">
    <source>
        <dbReference type="EMBL" id="MBB5739982.1"/>
    </source>
</evidence>
<accession>A0A7W9C7D9</accession>
<dbReference type="InterPro" id="IPR010917">
    <property type="entry name" value="TonB_rcpt_CS"/>
</dbReference>
<dbReference type="EMBL" id="JACHOQ010000003">
    <property type="protein sequence ID" value="MBB5739982.1"/>
    <property type="molecule type" value="Genomic_DNA"/>
</dbReference>
<evidence type="ECO:0000256" key="7">
    <source>
        <dbReference type="ARBA" id="ARBA00023136"/>
    </source>
</evidence>
<evidence type="ECO:0000256" key="3">
    <source>
        <dbReference type="ARBA" id="ARBA00022452"/>
    </source>
</evidence>
<comment type="subcellular location">
    <subcellularLocation>
        <location evidence="1 9">Cell outer membrane</location>
        <topology evidence="1 9">Multi-pass membrane protein</topology>
    </subcellularLocation>
</comment>
<dbReference type="Pfam" id="PF00593">
    <property type="entry name" value="TonB_dep_Rec_b-barrel"/>
    <property type="match status" value="1"/>
</dbReference>
<dbReference type="RefSeq" id="WP_183216373.1">
    <property type="nucleotide sequence ID" value="NZ_CAJFZW010000017.1"/>
</dbReference>
<dbReference type="InterPro" id="IPR039426">
    <property type="entry name" value="TonB-dep_rcpt-like"/>
</dbReference>
<dbReference type="PROSITE" id="PS52016">
    <property type="entry name" value="TONB_DEPENDENT_REC_3"/>
    <property type="match status" value="1"/>
</dbReference>
<keyword evidence="5 12" id="KW-0732">Signal</keyword>
<proteinExistence type="inferred from homology"/>
<keyword evidence="7 9" id="KW-0472">Membrane</keyword>
<keyword evidence="2 9" id="KW-0813">Transport</keyword>
<evidence type="ECO:0000256" key="6">
    <source>
        <dbReference type="ARBA" id="ARBA00023077"/>
    </source>
</evidence>
<evidence type="ECO:0000256" key="11">
    <source>
        <dbReference type="RuleBase" id="RU003357"/>
    </source>
</evidence>
<dbReference type="InterPro" id="IPR010104">
    <property type="entry name" value="TonB_rcpt_bac"/>
</dbReference>
<evidence type="ECO:0000259" key="13">
    <source>
        <dbReference type="Pfam" id="PF00593"/>
    </source>
</evidence>